<reference evidence="1" key="1">
    <citation type="journal article" date="2014" name="Genome Announc.">
        <title>Draft Genome Sequence of Lactobacillus oryzae Strain SG293T.</title>
        <authorList>
            <person name="Tanizawa Y."/>
            <person name="Fujisawa T."/>
            <person name="Mochizuki T."/>
            <person name="Kaminuma E."/>
            <person name="Nakamura Y."/>
            <person name="Tohno M."/>
        </authorList>
    </citation>
    <scope>NUCLEOTIDE SEQUENCE [LARGE SCALE GENOMIC DNA]</scope>
    <source>
        <strain evidence="1">SG293</strain>
    </source>
</reference>
<evidence type="ECO:0000313" key="2">
    <source>
        <dbReference type="Proteomes" id="UP000028700"/>
    </source>
</evidence>
<dbReference type="InterPro" id="IPR010719">
    <property type="entry name" value="MnmM_MeTrfase"/>
</dbReference>
<dbReference type="OrthoDB" id="9792989at2"/>
<keyword evidence="2" id="KW-1185">Reference proteome</keyword>
<dbReference type="Proteomes" id="UP000028700">
    <property type="component" value="Unassembled WGS sequence"/>
</dbReference>
<dbReference type="CDD" id="cd02440">
    <property type="entry name" value="AdoMet_MTases"/>
    <property type="match status" value="1"/>
</dbReference>
<dbReference type="PANTHER" id="PTHR35276">
    <property type="entry name" value="S-ADENOSYL-L-METHIONINE-DEPENDENT METHYLTRANSFERASES SUPERFAMILY PROTEIN"/>
    <property type="match status" value="1"/>
</dbReference>
<dbReference type="SUPFAM" id="SSF53335">
    <property type="entry name" value="S-adenosyl-L-methionine-dependent methyltransferases"/>
    <property type="match status" value="1"/>
</dbReference>
<dbReference type="eggNOG" id="COG4123">
    <property type="taxonomic scope" value="Bacteria"/>
</dbReference>
<dbReference type="Pfam" id="PF06962">
    <property type="entry name" value="rRNA_methylase"/>
    <property type="match status" value="1"/>
</dbReference>
<organism evidence="1 2">
    <name type="scientific">Secundilactobacillus oryzae JCM 18671</name>
    <dbReference type="NCBI Taxonomy" id="1291743"/>
    <lineage>
        <taxon>Bacteria</taxon>
        <taxon>Bacillati</taxon>
        <taxon>Bacillota</taxon>
        <taxon>Bacilli</taxon>
        <taxon>Lactobacillales</taxon>
        <taxon>Lactobacillaceae</taxon>
        <taxon>Secundilactobacillus</taxon>
    </lineage>
</organism>
<sequence length="188" mass="20055">MQLESSLAFSHQLLKAAVQPGDTVIDGTAGNGHDTALLAELVGQSGHVLAFDIQEAALSQTKTRLDNAGLASQVQLIHDSHANLAAYLPENQSISAAIFNLGYLPGGDKQITTHAESTLQALQQMLAHLSAGGVVIAVLYYGHPGGKAEKDAVIHFASTLDQKQFQVLSYQFINQIHEPPILLAIQKR</sequence>
<dbReference type="STRING" id="1291743.LOSG293_011530"/>
<name>A0A081BG84_9LACO</name>
<protein>
    <recommendedName>
        <fullName evidence="3">SAM-dependent methyltransferase</fullName>
    </recommendedName>
</protein>
<dbReference type="RefSeq" id="WP_034525803.1">
    <property type="nucleotide sequence ID" value="NZ_BBAZ01000002.1"/>
</dbReference>
<accession>A0A081BG84</accession>
<dbReference type="PANTHER" id="PTHR35276:SF1">
    <property type="entry name" value="TRNA (MNM(5)S(2)U34)-METHYLTRANSFERASE, CHLOROPLASTIC"/>
    <property type="match status" value="1"/>
</dbReference>
<dbReference type="InterPro" id="IPR029063">
    <property type="entry name" value="SAM-dependent_MTases_sf"/>
</dbReference>
<proteinExistence type="predicted"/>
<comment type="caution">
    <text evidence="1">The sequence shown here is derived from an EMBL/GenBank/DDBJ whole genome shotgun (WGS) entry which is preliminary data.</text>
</comment>
<gene>
    <name evidence="1" type="ORF">LOSG293_011530</name>
</gene>
<evidence type="ECO:0000313" key="1">
    <source>
        <dbReference type="EMBL" id="GAK47052.1"/>
    </source>
</evidence>
<evidence type="ECO:0008006" key="3">
    <source>
        <dbReference type="Google" id="ProtNLM"/>
    </source>
</evidence>
<dbReference type="EMBL" id="BBJM01000001">
    <property type="protein sequence ID" value="GAK47052.1"/>
    <property type="molecule type" value="Genomic_DNA"/>
</dbReference>
<dbReference type="AlphaFoldDB" id="A0A081BG84"/>
<dbReference type="Gene3D" id="3.40.50.150">
    <property type="entry name" value="Vaccinia Virus protein VP39"/>
    <property type="match status" value="1"/>
</dbReference>